<keyword evidence="2" id="KW-1185">Reference proteome</keyword>
<accession>A0A8H5UKH6</accession>
<sequence length="179" mass="19880">MSALREAARGKTGNISSIAPVRVVIALYRITKLCVKLGVKLYELWDEKEGIWRRAATCDDGTTYLTREAAEQVLLQMQQSFELPDDKAQPTINRTSMRTVTATKSITSPIESIETAYPQYLEADQMKSIPAPDVLAPAEPDDNESIPESPEKTIRFISYAEIDTQSTTEGKQAIVYSSC</sequence>
<dbReference type="EMBL" id="JAAOAK010000103">
    <property type="protein sequence ID" value="KAF5689505.1"/>
    <property type="molecule type" value="Genomic_DNA"/>
</dbReference>
<name>A0A8H5UKH6_9HYPO</name>
<gene>
    <name evidence="1" type="ORF">FDENT_4358</name>
</gene>
<dbReference type="Proteomes" id="UP000562682">
    <property type="component" value="Unassembled WGS sequence"/>
</dbReference>
<organism evidence="1 2">
    <name type="scientific">Fusarium denticulatum</name>
    <dbReference type="NCBI Taxonomy" id="48507"/>
    <lineage>
        <taxon>Eukaryota</taxon>
        <taxon>Fungi</taxon>
        <taxon>Dikarya</taxon>
        <taxon>Ascomycota</taxon>
        <taxon>Pezizomycotina</taxon>
        <taxon>Sordariomycetes</taxon>
        <taxon>Hypocreomycetidae</taxon>
        <taxon>Hypocreales</taxon>
        <taxon>Nectriaceae</taxon>
        <taxon>Fusarium</taxon>
        <taxon>Fusarium fujikuroi species complex</taxon>
    </lineage>
</organism>
<evidence type="ECO:0000313" key="1">
    <source>
        <dbReference type="EMBL" id="KAF5689505.1"/>
    </source>
</evidence>
<evidence type="ECO:0000313" key="2">
    <source>
        <dbReference type="Proteomes" id="UP000562682"/>
    </source>
</evidence>
<proteinExistence type="predicted"/>
<comment type="caution">
    <text evidence="1">The sequence shown here is derived from an EMBL/GenBank/DDBJ whole genome shotgun (WGS) entry which is preliminary data.</text>
</comment>
<reference evidence="1 2" key="1">
    <citation type="submission" date="2020-05" db="EMBL/GenBank/DDBJ databases">
        <title>Identification and distribution of gene clusters putatively required for synthesis of sphingolipid metabolism inhibitors in phylogenetically diverse species of the filamentous fungus Fusarium.</title>
        <authorList>
            <person name="Kim H.-S."/>
            <person name="Busman M."/>
            <person name="Brown D.W."/>
            <person name="Divon H."/>
            <person name="Uhlig S."/>
            <person name="Proctor R.H."/>
        </authorList>
    </citation>
    <scope>NUCLEOTIDE SEQUENCE [LARGE SCALE GENOMIC DNA]</scope>
    <source>
        <strain evidence="1 2">NRRL 25311</strain>
    </source>
</reference>
<protein>
    <submittedName>
        <fullName evidence="1">Uncharacterized protein</fullName>
    </submittedName>
</protein>
<dbReference type="AlphaFoldDB" id="A0A8H5UKH6"/>